<dbReference type="EMBL" id="JANGCH010000001">
    <property type="protein sequence ID" value="MCQ5120742.1"/>
    <property type="molecule type" value="Genomic_DNA"/>
</dbReference>
<evidence type="ECO:0000259" key="1">
    <source>
        <dbReference type="Pfam" id="PF00656"/>
    </source>
</evidence>
<dbReference type="InterPro" id="IPR011600">
    <property type="entry name" value="Pept_C14_caspase"/>
</dbReference>
<protein>
    <submittedName>
        <fullName evidence="2">Caspase family protein</fullName>
    </submittedName>
</protein>
<keyword evidence="3" id="KW-1185">Reference proteome</keyword>
<comment type="caution">
    <text evidence="2">The sequence shown here is derived from an EMBL/GenBank/DDBJ whole genome shotgun (WGS) entry which is preliminary data.</text>
</comment>
<dbReference type="InterPro" id="IPR029030">
    <property type="entry name" value="Caspase-like_dom_sf"/>
</dbReference>
<proteinExistence type="predicted"/>
<dbReference type="SUPFAM" id="SSF52129">
    <property type="entry name" value="Caspase-like"/>
    <property type="match status" value="1"/>
</dbReference>
<dbReference type="RefSeq" id="WP_256197226.1">
    <property type="nucleotide sequence ID" value="NZ_JANGCH010000001.1"/>
</dbReference>
<organism evidence="2 3">
    <name type="scientific">Massilicoli timonensis</name>
    <dbReference type="NCBI Taxonomy" id="2015901"/>
    <lineage>
        <taxon>Bacteria</taxon>
        <taxon>Bacillati</taxon>
        <taxon>Bacillota</taxon>
        <taxon>Erysipelotrichia</taxon>
        <taxon>Erysipelotrichales</taxon>
        <taxon>Erysipelotrichaceae</taxon>
        <taxon>Massilicoli</taxon>
    </lineage>
</organism>
<gene>
    <name evidence="2" type="ORF">NE663_00515</name>
</gene>
<accession>A0ABT1SHW8</accession>
<dbReference type="Gene3D" id="3.40.50.1460">
    <property type="match status" value="1"/>
</dbReference>
<dbReference type="Proteomes" id="UP001524435">
    <property type="component" value="Unassembled WGS sequence"/>
</dbReference>
<sequence>MGERKALVVGIDNYPSCPLYGCCNDSEAIKDLLSNHENGNPNFAVWKKDNVMTKGELRGLIEKCFEGDADVALFYYSGHGHIDSVGGYLVTPDFSEYDYGVSLQDVLTIANNSKCKERIIILDSCYSGFMGSISTTGQDTAVIKEGVTIMTASRNSQTSMEVNGHGVFTTLLMEALKGGAADVTGHISIAGVYAFIDKALGPWDQRPIFKTNVTRFTSLREVKPQVDITVLRKIATYFETEDFEYKLDPSFEPTNKKEEIHKVVEPYANKEHTSIFADLQKLEGVGLVVPVEEEHMYFAAMNSKSCELTAVGKQYWRLVKEDRI</sequence>
<dbReference type="Pfam" id="PF00656">
    <property type="entry name" value="Peptidase_C14"/>
    <property type="match status" value="1"/>
</dbReference>
<evidence type="ECO:0000313" key="3">
    <source>
        <dbReference type="Proteomes" id="UP001524435"/>
    </source>
</evidence>
<feature type="domain" description="Peptidase C14 caspase" evidence="1">
    <location>
        <begin position="4"/>
        <end position="181"/>
    </location>
</feature>
<evidence type="ECO:0000313" key="2">
    <source>
        <dbReference type="EMBL" id="MCQ5120742.1"/>
    </source>
</evidence>
<name>A0ABT1SHW8_9FIRM</name>
<reference evidence="2 3" key="1">
    <citation type="submission" date="2022-06" db="EMBL/GenBank/DDBJ databases">
        <title>Isolation of gut microbiota from human fecal samples.</title>
        <authorList>
            <person name="Pamer E.G."/>
            <person name="Barat B."/>
            <person name="Waligurski E."/>
            <person name="Medina S."/>
            <person name="Paddock L."/>
            <person name="Mostad J."/>
        </authorList>
    </citation>
    <scope>NUCLEOTIDE SEQUENCE [LARGE SCALE GENOMIC DNA]</scope>
    <source>
        <strain evidence="2 3">DFI.6.1</strain>
    </source>
</reference>